<organism evidence="2 3">
    <name type="scientific">Kluyvera genomosp. 3</name>
    <dbReference type="NCBI Taxonomy" id="2774055"/>
    <lineage>
        <taxon>Bacteria</taxon>
        <taxon>Pseudomonadati</taxon>
        <taxon>Pseudomonadota</taxon>
        <taxon>Gammaproteobacteria</taxon>
        <taxon>Enterobacterales</taxon>
        <taxon>Enterobacteriaceae</taxon>
        <taxon>Kluyvera</taxon>
    </lineage>
</organism>
<gene>
    <name evidence="2" type="ORF">GY169_20200</name>
</gene>
<reference evidence="2 3" key="1">
    <citation type="submission" date="2020-02" db="EMBL/GenBank/DDBJ databases">
        <title>Whole genome PO2S7.</title>
        <authorList>
            <person name="Singha K.M."/>
        </authorList>
    </citation>
    <scope>NUCLEOTIDE SEQUENCE [LARGE SCALE GENOMIC DNA]</scope>
    <source>
        <strain evidence="2 3">PO2S7</strain>
    </source>
</reference>
<keyword evidence="3" id="KW-1185">Reference proteome</keyword>
<evidence type="ECO:0000313" key="2">
    <source>
        <dbReference type="EMBL" id="QIR28985.1"/>
    </source>
</evidence>
<dbReference type="InterPro" id="IPR001173">
    <property type="entry name" value="Glyco_trans_2-like"/>
</dbReference>
<proteinExistence type="predicted"/>
<dbReference type="KEGG" id="kgn:GY169_20200"/>
<keyword evidence="2" id="KW-0808">Transferase</keyword>
<dbReference type="PANTHER" id="PTHR22916">
    <property type="entry name" value="GLYCOSYLTRANSFERASE"/>
    <property type="match status" value="1"/>
</dbReference>
<dbReference type="EMBL" id="CP050321">
    <property type="protein sequence ID" value="QIR28985.1"/>
    <property type="molecule type" value="Genomic_DNA"/>
</dbReference>
<dbReference type="GO" id="GO:0047355">
    <property type="term" value="F:CDP-glycerol glycerophosphotransferase activity"/>
    <property type="evidence" value="ECO:0007669"/>
    <property type="project" value="InterPro"/>
</dbReference>
<dbReference type="Proteomes" id="UP000503580">
    <property type="component" value="Chromosome"/>
</dbReference>
<dbReference type="InterPro" id="IPR043148">
    <property type="entry name" value="TagF_C"/>
</dbReference>
<sequence length="762" mass="88602">MKSNCKEAIITVIIPVYRVEKYIKECLDSVLSQKLGKWKKKYYVEIICIDDGSPDNSASIISGLMRENNNIILLHQLNQGQSVARNNAILIAKGRYIIFLDSDDLLPPDSFTALLSVAEDTGSDVIVSHAKAFNSRRSWYIEPHAEVACSSFRKVKFTHRAILINSSPPWGKMYSRKLLMDYKITFPEGIKLAEDWIFVIHAMYRANHVSSTHEVTYLYRGRDDEDNPSCTQLVNKKVFTDLLKVYELSKEFRLAPQQIAYAQMFILRSILYRLSKFSIDNPIGECKAIYKMVRGFLHDVIGIDKINLFTPIRRLPLLLIYYGFYSEAHRVMNLKYTDGCVQKGKAVACDNIVSDYYSLVNKQKEIKSFRKKLKDKKKKIAHVYWDVKYNLAKWTSNIIYKENNISLIGERLGNTANDSSYFLFDYIQKNRTEVRDEYYYVIKKGARTAVNLKGMKNVLSYGSFKHFMVFHAAKKYIFSDSMRDVFFHWKDVAEEYDSKGKYFLQHGVFATSRAAGYYDCNSMMRRNELPDKFIVSSDIEKRLVCKNFDFEPERICVTGLSRFDRLPKNNNVKNKKVLLLFTWRDELSSVSQDRFIKSKYYKKLMEVLNDENLKSILLNYGYTIEACLHHKMSQFITTTNGESTFKVYSMNEVNVQDLLIGSDIMITDFSSASFDMVYQNKPVIYYWFDEVSFFAKRGGPLIDPLKEMPGPVCRNVNDIAATLASLFENKAMVPKQYHSMYKQFFKYRDNKNCKRIVSVIEG</sequence>
<dbReference type="PANTHER" id="PTHR22916:SF3">
    <property type="entry name" value="UDP-GLCNAC:BETAGAL BETA-1,3-N-ACETYLGLUCOSAMINYLTRANSFERASE-LIKE PROTEIN 1"/>
    <property type="match status" value="1"/>
</dbReference>
<accession>A0A6G9RRR1</accession>
<dbReference type="InterPro" id="IPR007554">
    <property type="entry name" value="Glycerophosphate_synth"/>
</dbReference>
<dbReference type="GO" id="GO:0016020">
    <property type="term" value="C:membrane"/>
    <property type="evidence" value="ECO:0007669"/>
    <property type="project" value="InterPro"/>
</dbReference>
<evidence type="ECO:0000313" key="3">
    <source>
        <dbReference type="Proteomes" id="UP000503580"/>
    </source>
</evidence>
<dbReference type="Gene3D" id="3.40.50.12580">
    <property type="match status" value="1"/>
</dbReference>
<dbReference type="InterPro" id="IPR029044">
    <property type="entry name" value="Nucleotide-diphossugar_trans"/>
</dbReference>
<dbReference type="GO" id="GO:0016758">
    <property type="term" value="F:hexosyltransferase activity"/>
    <property type="evidence" value="ECO:0007669"/>
    <property type="project" value="UniProtKB-ARBA"/>
</dbReference>
<evidence type="ECO:0000259" key="1">
    <source>
        <dbReference type="Pfam" id="PF00535"/>
    </source>
</evidence>
<dbReference type="SUPFAM" id="SSF53756">
    <property type="entry name" value="UDP-Glycosyltransferase/glycogen phosphorylase"/>
    <property type="match status" value="1"/>
</dbReference>
<dbReference type="SUPFAM" id="SSF53448">
    <property type="entry name" value="Nucleotide-diphospho-sugar transferases"/>
    <property type="match status" value="1"/>
</dbReference>
<dbReference type="CDD" id="cd00761">
    <property type="entry name" value="Glyco_tranf_GTA_type"/>
    <property type="match status" value="1"/>
</dbReference>
<dbReference type="Pfam" id="PF00535">
    <property type="entry name" value="Glycos_transf_2"/>
    <property type="match status" value="1"/>
</dbReference>
<dbReference type="AlphaFoldDB" id="A0A6G9RRR1"/>
<dbReference type="Pfam" id="PF04464">
    <property type="entry name" value="Glyphos_transf"/>
    <property type="match status" value="1"/>
</dbReference>
<feature type="domain" description="Glycosyltransferase 2-like" evidence="1">
    <location>
        <begin position="11"/>
        <end position="179"/>
    </location>
</feature>
<name>A0A6G9RRR1_9ENTR</name>
<dbReference type="Gene3D" id="3.90.550.10">
    <property type="entry name" value="Spore Coat Polysaccharide Biosynthesis Protein SpsA, Chain A"/>
    <property type="match status" value="1"/>
</dbReference>
<dbReference type="RefSeq" id="WP_167576920.1">
    <property type="nucleotide sequence ID" value="NZ_CP050321.1"/>
</dbReference>
<protein>
    <submittedName>
        <fullName evidence="2">Glycosyltransferase</fullName>
    </submittedName>
</protein>